<evidence type="ECO:0000313" key="2">
    <source>
        <dbReference type="Proteomes" id="UP001604277"/>
    </source>
</evidence>
<organism evidence="1 2">
    <name type="scientific">Forsythia ovata</name>
    <dbReference type="NCBI Taxonomy" id="205694"/>
    <lineage>
        <taxon>Eukaryota</taxon>
        <taxon>Viridiplantae</taxon>
        <taxon>Streptophyta</taxon>
        <taxon>Embryophyta</taxon>
        <taxon>Tracheophyta</taxon>
        <taxon>Spermatophyta</taxon>
        <taxon>Magnoliopsida</taxon>
        <taxon>eudicotyledons</taxon>
        <taxon>Gunneridae</taxon>
        <taxon>Pentapetalae</taxon>
        <taxon>asterids</taxon>
        <taxon>lamiids</taxon>
        <taxon>Lamiales</taxon>
        <taxon>Oleaceae</taxon>
        <taxon>Forsythieae</taxon>
        <taxon>Forsythia</taxon>
    </lineage>
</organism>
<dbReference type="EMBL" id="JBFOLJ010000010">
    <property type="protein sequence ID" value="KAL2501352.1"/>
    <property type="molecule type" value="Genomic_DNA"/>
</dbReference>
<reference evidence="2" key="1">
    <citation type="submission" date="2024-07" db="EMBL/GenBank/DDBJ databases">
        <title>Two chromosome-level genome assemblies of Korean endemic species Abeliophyllum distichum and Forsythia ovata (Oleaceae).</title>
        <authorList>
            <person name="Jang H."/>
        </authorList>
    </citation>
    <scope>NUCLEOTIDE SEQUENCE [LARGE SCALE GENOMIC DNA]</scope>
</reference>
<evidence type="ECO:0000313" key="1">
    <source>
        <dbReference type="EMBL" id="KAL2501352.1"/>
    </source>
</evidence>
<proteinExistence type="predicted"/>
<sequence>MDFNLESIDDELEILETLNTIASSSRNTDSIESFKKKAKLSSSDVWNHFEKIGVGFTPHVINVKSEFRLDSQTGCQREIQVMNLFFEMCSRQKFYSLQQPNLGLVSSASHSRRYHLRPEFAVRSEG</sequence>
<dbReference type="AlphaFoldDB" id="A0ABD1SNV2"/>
<gene>
    <name evidence="1" type="ORF">Fot_35200</name>
</gene>
<comment type="caution">
    <text evidence="1">The sequence shown here is derived from an EMBL/GenBank/DDBJ whole genome shotgun (WGS) entry which is preliminary data.</text>
</comment>
<keyword evidence="2" id="KW-1185">Reference proteome</keyword>
<dbReference type="Proteomes" id="UP001604277">
    <property type="component" value="Unassembled WGS sequence"/>
</dbReference>
<name>A0ABD1SNV2_9LAMI</name>
<protein>
    <submittedName>
        <fullName evidence="1">Uncharacterized protein</fullName>
    </submittedName>
</protein>
<accession>A0ABD1SNV2</accession>